<keyword evidence="7" id="KW-0449">Lipoprotein</keyword>
<dbReference type="InterPro" id="IPR001594">
    <property type="entry name" value="Palmitoyltrfase_DHHC"/>
</dbReference>
<dbReference type="AlphaFoldDB" id="A0A8S2PNB9"/>
<evidence type="ECO:0000256" key="7">
    <source>
        <dbReference type="ARBA" id="ARBA00023288"/>
    </source>
</evidence>
<feature type="transmembrane region" description="Helical" evidence="10">
    <location>
        <begin position="182"/>
        <end position="203"/>
    </location>
</feature>
<evidence type="ECO:0000259" key="11">
    <source>
        <dbReference type="PROSITE" id="PS50055"/>
    </source>
</evidence>
<dbReference type="EMBL" id="CAJOBH010006534">
    <property type="protein sequence ID" value="CAF4059311.1"/>
    <property type="molecule type" value="Genomic_DNA"/>
</dbReference>
<keyword evidence="4 10" id="KW-1133">Transmembrane helix</keyword>
<dbReference type="InterPro" id="IPR039859">
    <property type="entry name" value="PFA4/ZDH16/20/ERF2-like"/>
</dbReference>
<dbReference type="Pfam" id="PF01529">
    <property type="entry name" value="DHHC"/>
    <property type="match status" value="1"/>
</dbReference>
<comment type="caution">
    <text evidence="12">The sequence shown here is derived from an EMBL/GenBank/DDBJ whole genome shotgun (WGS) entry which is preliminary data.</text>
</comment>
<name>A0A8S2PNB9_9BILA</name>
<dbReference type="InterPro" id="IPR029021">
    <property type="entry name" value="Prot-tyrosine_phosphatase-like"/>
</dbReference>
<keyword evidence="3 10" id="KW-0812">Transmembrane</keyword>
<evidence type="ECO:0000256" key="5">
    <source>
        <dbReference type="ARBA" id="ARBA00023136"/>
    </source>
</evidence>
<protein>
    <recommendedName>
        <fullName evidence="10">Palmitoyltransferase</fullName>
        <ecNumber evidence="10">2.3.1.225</ecNumber>
    </recommendedName>
</protein>
<dbReference type="PROSITE" id="PS50216">
    <property type="entry name" value="DHHC"/>
    <property type="match status" value="1"/>
</dbReference>
<dbReference type="PANTHER" id="PTHR22883">
    <property type="entry name" value="ZINC FINGER DHHC DOMAIN CONTAINING PROTEIN"/>
    <property type="match status" value="1"/>
</dbReference>
<feature type="domain" description="Tyrosine-protein phosphatase" evidence="11">
    <location>
        <begin position="378"/>
        <end position="574"/>
    </location>
</feature>
<dbReference type="Pfam" id="PF00102">
    <property type="entry name" value="Y_phosphatase"/>
    <property type="match status" value="1"/>
</dbReference>
<organism evidence="12 13">
    <name type="scientific">Rotaria magnacalcarata</name>
    <dbReference type="NCBI Taxonomy" id="392030"/>
    <lineage>
        <taxon>Eukaryota</taxon>
        <taxon>Metazoa</taxon>
        <taxon>Spiralia</taxon>
        <taxon>Gnathifera</taxon>
        <taxon>Rotifera</taxon>
        <taxon>Eurotatoria</taxon>
        <taxon>Bdelloidea</taxon>
        <taxon>Philodinida</taxon>
        <taxon>Philodinidae</taxon>
        <taxon>Rotaria</taxon>
    </lineage>
</organism>
<dbReference type="InterPro" id="IPR000242">
    <property type="entry name" value="PTP_cat"/>
</dbReference>
<dbReference type="Gene3D" id="3.90.190.10">
    <property type="entry name" value="Protein tyrosine phosphatase superfamily"/>
    <property type="match status" value="1"/>
</dbReference>
<dbReference type="SMART" id="SM00194">
    <property type="entry name" value="PTPc"/>
    <property type="match status" value="1"/>
</dbReference>
<evidence type="ECO:0000256" key="3">
    <source>
        <dbReference type="ARBA" id="ARBA00022692"/>
    </source>
</evidence>
<comment type="catalytic activity">
    <reaction evidence="9 10">
        <text>L-cysteinyl-[protein] + hexadecanoyl-CoA = S-hexadecanoyl-L-cysteinyl-[protein] + CoA</text>
        <dbReference type="Rhea" id="RHEA:36683"/>
        <dbReference type="Rhea" id="RHEA-COMP:10131"/>
        <dbReference type="Rhea" id="RHEA-COMP:11032"/>
        <dbReference type="ChEBI" id="CHEBI:29950"/>
        <dbReference type="ChEBI" id="CHEBI:57287"/>
        <dbReference type="ChEBI" id="CHEBI:57379"/>
        <dbReference type="ChEBI" id="CHEBI:74151"/>
        <dbReference type="EC" id="2.3.1.225"/>
    </reaction>
</comment>
<dbReference type="SUPFAM" id="SSF52799">
    <property type="entry name" value="(Phosphotyrosine protein) phosphatases II"/>
    <property type="match status" value="1"/>
</dbReference>
<sequence length="824" mass="95922">MPINPYMRRGRIYPSNSVSYFLTCWTYKSWSTLIGVLASIIVLAGFHIGWDIPIIVRNGLIFYPILFGVVFFYTMTNYLFAAFHDPGVIPRPNADETLHTEKENNIQTDLAGNYFPSRPPSKTILVRNNPHTSPYCYTCRTYRSPRVVHCSVCNVCVENFDHHCPWINNCVGLLNYRYFSNFVLFCSILCFVGFVGCVLAAFYRWDIYKYQGGLFFAYNIPNFLTGLIAILFGFTLFPFWYYHCGLAMNGVTTKETMRHQHDSEHKEANCGLRFQNLIQAWCGPIRPPVNWNELYEGDHYLKQVEIYKRIRPTLLSNTLTVPKKHIRDHIVSLATNNYFGIAQQVEGFCRTNTTSSQRSSIIAVDAIHHLPMHEIKIDRIGNNQLDIRYLLIEAVHPTNISTFWNTIWLRNVLSIVMLYGTDENNSYCQYWPDEKSPSMTIDNCYQVDFIGIIKRIDIIGKPQTRIVEHFQIKNWTETNFSMDPVALLTLQYNIDKKEKNERPRATDAGIIAIHTCEINTRAFEYMTIDINRYLLNKHGYINILNTITQLNEQLPICLVNDHVLITVYTVVLHLSAWTYPLDMTTMLSLCFHVDRSLNASVSGYFQTSIEDLFQNFARNSLKILNTILPPNVKNPYQPVAIDYNVVYFFDSYIHSKAFLLTIGRNQNTLFKTISAFQIQHCFLFQQSSHLDTGLIERENLKLDENYQSVDFRRYQNNQCKTFIYQPIKSIADVGLHRLSRSLVDLDRNDETPILICIDNIRTGAIIYLLANLMEQFIIDSIVDIFHQARKVAYSCPSFLVENDYRFMYECIRLWIMEEVQKELK</sequence>
<evidence type="ECO:0000313" key="13">
    <source>
        <dbReference type="Proteomes" id="UP000681967"/>
    </source>
</evidence>
<dbReference type="PANTHER" id="PTHR22883:SF43">
    <property type="entry name" value="PALMITOYLTRANSFERASE APP"/>
    <property type="match status" value="1"/>
</dbReference>
<keyword evidence="8 10" id="KW-0012">Acyltransferase</keyword>
<proteinExistence type="inferred from homology"/>
<evidence type="ECO:0000256" key="6">
    <source>
        <dbReference type="ARBA" id="ARBA00023139"/>
    </source>
</evidence>
<evidence type="ECO:0000256" key="4">
    <source>
        <dbReference type="ARBA" id="ARBA00022989"/>
    </source>
</evidence>
<reference evidence="12" key="1">
    <citation type="submission" date="2021-02" db="EMBL/GenBank/DDBJ databases">
        <authorList>
            <person name="Nowell W R."/>
        </authorList>
    </citation>
    <scope>NUCLEOTIDE SEQUENCE</scope>
</reference>
<dbReference type="GO" id="GO:0005783">
    <property type="term" value="C:endoplasmic reticulum"/>
    <property type="evidence" value="ECO:0007669"/>
    <property type="project" value="TreeGrafter"/>
</dbReference>
<feature type="transmembrane region" description="Helical" evidence="10">
    <location>
        <begin position="60"/>
        <end position="83"/>
    </location>
</feature>
<dbReference type="GO" id="GO:0004725">
    <property type="term" value="F:protein tyrosine phosphatase activity"/>
    <property type="evidence" value="ECO:0007669"/>
    <property type="project" value="InterPro"/>
</dbReference>
<dbReference type="GO" id="GO:0019706">
    <property type="term" value="F:protein-cysteine S-palmitoyltransferase activity"/>
    <property type="evidence" value="ECO:0007669"/>
    <property type="project" value="UniProtKB-EC"/>
</dbReference>
<evidence type="ECO:0000256" key="8">
    <source>
        <dbReference type="ARBA" id="ARBA00023315"/>
    </source>
</evidence>
<accession>A0A8S2PNB9</accession>
<evidence type="ECO:0000313" key="12">
    <source>
        <dbReference type="EMBL" id="CAF4059311.1"/>
    </source>
</evidence>
<evidence type="ECO:0000256" key="2">
    <source>
        <dbReference type="ARBA" id="ARBA00022679"/>
    </source>
</evidence>
<dbReference type="GO" id="GO:0006612">
    <property type="term" value="P:protein targeting to membrane"/>
    <property type="evidence" value="ECO:0007669"/>
    <property type="project" value="TreeGrafter"/>
</dbReference>
<keyword evidence="5 10" id="KW-0472">Membrane</keyword>
<comment type="subcellular location">
    <subcellularLocation>
        <location evidence="1">Endomembrane system</location>
        <topology evidence="1">Multi-pass membrane protein</topology>
    </subcellularLocation>
</comment>
<gene>
    <name evidence="12" type="ORF">BYL167_LOCUS16870</name>
</gene>
<evidence type="ECO:0000256" key="10">
    <source>
        <dbReference type="RuleBase" id="RU079119"/>
    </source>
</evidence>
<feature type="transmembrane region" description="Helical" evidence="10">
    <location>
        <begin position="30"/>
        <end position="48"/>
    </location>
</feature>
<keyword evidence="2 10" id="KW-0808">Transferase</keyword>
<dbReference type="Proteomes" id="UP000681967">
    <property type="component" value="Unassembled WGS sequence"/>
</dbReference>
<feature type="transmembrane region" description="Helical" evidence="10">
    <location>
        <begin position="215"/>
        <end position="242"/>
    </location>
</feature>
<comment type="similarity">
    <text evidence="10">Belongs to the DHHC palmitoyltransferase family.</text>
</comment>
<dbReference type="GO" id="GO:0005794">
    <property type="term" value="C:Golgi apparatus"/>
    <property type="evidence" value="ECO:0007669"/>
    <property type="project" value="TreeGrafter"/>
</dbReference>
<dbReference type="PROSITE" id="PS50055">
    <property type="entry name" value="TYR_PHOSPHATASE_PTP"/>
    <property type="match status" value="1"/>
</dbReference>
<dbReference type="EC" id="2.3.1.225" evidence="10"/>
<evidence type="ECO:0000256" key="1">
    <source>
        <dbReference type="ARBA" id="ARBA00004127"/>
    </source>
</evidence>
<keyword evidence="6" id="KW-0564">Palmitate</keyword>
<comment type="domain">
    <text evidence="10">The DHHC domain is required for palmitoyltransferase activity.</text>
</comment>
<evidence type="ECO:0000256" key="9">
    <source>
        <dbReference type="ARBA" id="ARBA00048048"/>
    </source>
</evidence>